<dbReference type="GO" id="GO:0005737">
    <property type="term" value="C:cytoplasm"/>
    <property type="evidence" value="ECO:0007669"/>
    <property type="project" value="TreeGrafter"/>
</dbReference>
<reference evidence="3" key="1">
    <citation type="submission" date="2021-01" db="EMBL/GenBank/DDBJ databases">
        <title>Modified the classification status of verrucomicrobia.</title>
        <authorList>
            <person name="Feng X."/>
        </authorList>
    </citation>
    <scope>NUCLEOTIDE SEQUENCE</scope>
    <source>
        <strain evidence="3">KCTC 22201</strain>
    </source>
</reference>
<keyword evidence="4" id="KW-1185">Reference proteome</keyword>
<evidence type="ECO:0000259" key="2">
    <source>
        <dbReference type="Pfam" id="PF01926"/>
    </source>
</evidence>
<keyword evidence="1" id="KW-0812">Transmembrane</keyword>
<dbReference type="PANTHER" id="PTHR42714:SF2">
    <property type="entry name" value="TRNA MODIFICATION GTPASE GTPBP3, MITOCHONDRIAL"/>
    <property type="match status" value="1"/>
</dbReference>
<dbReference type="GO" id="GO:0005525">
    <property type="term" value="F:GTP binding"/>
    <property type="evidence" value="ECO:0007669"/>
    <property type="project" value="InterPro"/>
</dbReference>
<dbReference type="SUPFAM" id="SSF52540">
    <property type="entry name" value="P-loop containing nucleoside triphosphate hydrolases"/>
    <property type="match status" value="1"/>
</dbReference>
<dbReference type="InterPro" id="IPR006073">
    <property type="entry name" value="GTP-bd"/>
</dbReference>
<dbReference type="Proteomes" id="UP000658278">
    <property type="component" value="Unassembled WGS sequence"/>
</dbReference>
<keyword evidence="1" id="KW-1133">Transmembrane helix</keyword>
<evidence type="ECO:0000256" key="1">
    <source>
        <dbReference type="SAM" id="Phobius"/>
    </source>
</evidence>
<dbReference type="RefSeq" id="WP_200275611.1">
    <property type="nucleotide sequence ID" value="NZ_JAENII010000001.1"/>
</dbReference>
<feature type="domain" description="G" evidence="2">
    <location>
        <begin position="49"/>
        <end position="176"/>
    </location>
</feature>
<comment type="caution">
    <text evidence="3">The sequence shown here is derived from an EMBL/GenBank/DDBJ whole genome shotgun (WGS) entry which is preliminary data.</text>
</comment>
<sequence length="574" mass="63799">MVGERYFAARERLLACVGDIRRLGEEIQLAEGGEGDEPSGLRELSRPLRVVALGEVNAGKSTLLSALAGAEICEIGPLPTTQRTIHYRYGSAEKEVEGKDGWLHVSKRHEFLRRVELIDTPGSNSGWREVVLADIGKFSKADLILMVFPSGNTWTAATWDLLSAVDDEALDRVLLVVQQADEKSAEDLRVIEGHMRELSVKKVGRELPILTMAAGLALEAKISPETARKGWSASRFSTFEDFFTREVCDSVAKRYVFDRTCQEATRLLRRIEDALDRQRRGMDDDGWFLAGLEREADELRELVVADADRTLVKLREPYEALVAQVGRALAGRLGPMRTFIGLLFGDRSATILEAQLAEKLQDMMADFSRQDAARLLNECEGHWGEVRPRVIERMGMDPGEAVTSGEAREGVIDHSVEETSKALPGLLQQLRLRGSLDGPLRSRNRRLKGMATLLFLLLIGAGVCGTLGVEPIATWLLLTAGGMALMSLLVTWVSGRRVVSDAKQRLMDSEAQVERAVRPFYIESVRDLFGAYSNGLIGVRRQLADRQADLAPQAEKWDALYLRLKMIEQELEEG</sequence>
<organism evidence="3 4">
    <name type="scientific">Haloferula rosea</name>
    <dbReference type="NCBI Taxonomy" id="490093"/>
    <lineage>
        <taxon>Bacteria</taxon>
        <taxon>Pseudomonadati</taxon>
        <taxon>Verrucomicrobiota</taxon>
        <taxon>Verrucomicrobiia</taxon>
        <taxon>Verrucomicrobiales</taxon>
        <taxon>Verrucomicrobiaceae</taxon>
        <taxon>Haloferula</taxon>
    </lineage>
</organism>
<accession>A0A934VEM9</accession>
<dbReference type="GO" id="GO:0030488">
    <property type="term" value="P:tRNA methylation"/>
    <property type="evidence" value="ECO:0007669"/>
    <property type="project" value="TreeGrafter"/>
</dbReference>
<feature type="transmembrane region" description="Helical" evidence="1">
    <location>
        <begin position="450"/>
        <end position="469"/>
    </location>
</feature>
<evidence type="ECO:0000313" key="4">
    <source>
        <dbReference type="Proteomes" id="UP000658278"/>
    </source>
</evidence>
<gene>
    <name evidence="3" type="ORF">JIN81_01580</name>
</gene>
<dbReference type="Pfam" id="PF01926">
    <property type="entry name" value="MMR_HSR1"/>
    <property type="match status" value="1"/>
</dbReference>
<name>A0A934VEM9_9BACT</name>
<dbReference type="AlphaFoldDB" id="A0A934VEM9"/>
<dbReference type="PANTHER" id="PTHR42714">
    <property type="entry name" value="TRNA MODIFICATION GTPASE GTPBP3"/>
    <property type="match status" value="1"/>
</dbReference>
<dbReference type="Gene3D" id="3.40.50.300">
    <property type="entry name" value="P-loop containing nucleotide triphosphate hydrolases"/>
    <property type="match status" value="1"/>
</dbReference>
<keyword evidence="1" id="KW-0472">Membrane</keyword>
<proteinExistence type="predicted"/>
<dbReference type="EMBL" id="JAENII010000001">
    <property type="protein sequence ID" value="MBK1825695.1"/>
    <property type="molecule type" value="Genomic_DNA"/>
</dbReference>
<dbReference type="InterPro" id="IPR027417">
    <property type="entry name" value="P-loop_NTPase"/>
</dbReference>
<feature type="transmembrane region" description="Helical" evidence="1">
    <location>
        <begin position="475"/>
        <end position="495"/>
    </location>
</feature>
<protein>
    <submittedName>
        <fullName evidence="3">Dynamin family protein</fullName>
    </submittedName>
</protein>
<dbReference type="GO" id="GO:0002098">
    <property type="term" value="P:tRNA wobble uridine modification"/>
    <property type="evidence" value="ECO:0007669"/>
    <property type="project" value="TreeGrafter"/>
</dbReference>
<evidence type="ECO:0000313" key="3">
    <source>
        <dbReference type="EMBL" id="MBK1825695.1"/>
    </source>
</evidence>